<proteinExistence type="predicted"/>
<dbReference type="Proteomes" id="UP000314294">
    <property type="component" value="Unassembled WGS sequence"/>
</dbReference>
<dbReference type="AlphaFoldDB" id="A0A4Z2GM16"/>
<dbReference type="EMBL" id="SRLO01000478">
    <property type="protein sequence ID" value="TNN54658.1"/>
    <property type="molecule type" value="Genomic_DNA"/>
</dbReference>
<keyword evidence="2" id="KW-1185">Reference proteome</keyword>
<gene>
    <name evidence="1" type="ORF">EYF80_035139</name>
</gene>
<sequence>MPAYCPPHERFKIELPACCRKNPMDATQAALVQSQHIDPLRNDTSEQEQRLRPLGCVHTDRRTRPTRGSLRFTPALTRLQSAALTRLQSAALTRLQSAALTRLQSAALTRLQAAALTRLQSAALTRLQSAALTRLQSAALTRLQAAALTRLQSAALHPTNS</sequence>
<evidence type="ECO:0000313" key="2">
    <source>
        <dbReference type="Proteomes" id="UP000314294"/>
    </source>
</evidence>
<comment type="caution">
    <text evidence="1">The sequence shown here is derived from an EMBL/GenBank/DDBJ whole genome shotgun (WGS) entry which is preliminary data.</text>
</comment>
<accession>A0A4Z2GM16</accession>
<name>A0A4Z2GM16_9TELE</name>
<reference evidence="1 2" key="1">
    <citation type="submission" date="2019-03" db="EMBL/GenBank/DDBJ databases">
        <title>First draft genome of Liparis tanakae, snailfish: a comprehensive survey of snailfish specific genes.</title>
        <authorList>
            <person name="Kim W."/>
            <person name="Song I."/>
            <person name="Jeong J.-H."/>
            <person name="Kim D."/>
            <person name="Kim S."/>
            <person name="Ryu S."/>
            <person name="Song J.Y."/>
            <person name="Lee S.K."/>
        </authorList>
    </citation>
    <scope>NUCLEOTIDE SEQUENCE [LARGE SCALE GENOMIC DNA]</scope>
    <source>
        <tissue evidence="1">Muscle</tissue>
    </source>
</reference>
<protein>
    <submittedName>
        <fullName evidence="1">Uncharacterized protein</fullName>
    </submittedName>
</protein>
<organism evidence="1 2">
    <name type="scientific">Liparis tanakae</name>
    <name type="common">Tanaka's snailfish</name>
    <dbReference type="NCBI Taxonomy" id="230148"/>
    <lineage>
        <taxon>Eukaryota</taxon>
        <taxon>Metazoa</taxon>
        <taxon>Chordata</taxon>
        <taxon>Craniata</taxon>
        <taxon>Vertebrata</taxon>
        <taxon>Euteleostomi</taxon>
        <taxon>Actinopterygii</taxon>
        <taxon>Neopterygii</taxon>
        <taxon>Teleostei</taxon>
        <taxon>Neoteleostei</taxon>
        <taxon>Acanthomorphata</taxon>
        <taxon>Eupercaria</taxon>
        <taxon>Perciformes</taxon>
        <taxon>Cottioidei</taxon>
        <taxon>Cottales</taxon>
        <taxon>Liparidae</taxon>
        <taxon>Liparis</taxon>
    </lineage>
</organism>
<evidence type="ECO:0000313" key="1">
    <source>
        <dbReference type="EMBL" id="TNN54658.1"/>
    </source>
</evidence>